<gene>
    <name evidence="1" type="ORF">F2Y81_27550</name>
</gene>
<name>A0A642PN02_9BACE</name>
<sequence>MAIINTGMQRGTELTVTKKIGGVMVNGYPRMYKVTDAFGNYAAVTAEELAKLAVAEYQVRLDAFKTYVEGVENGVTVKTDEAYVENLGACPIA</sequence>
<protein>
    <submittedName>
        <fullName evidence="1">Uncharacterized protein</fullName>
    </submittedName>
</protein>
<dbReference type="RefSeq" id="WP_034752366.1">
    <property type="nucleotide sequence ID" value="NZ_CABMLT010000015.1"/>
</dbReference>
<organism evidence="1 2">
    <name type="scientific">Bacteroides cellulosilyticus</name>
    <dbReference type="NCBI Taxonomy" id="246787"/>
    <lineage>
        <taxon>Bacteria</taxon>
        <taxon>Pseudomonadati</taxon>
        <taxon>Bacteroidota</taxon>
        <taxon>Bacteroidia</taxon>
        <taxon>Bacteroidales</taxon>
        <taxon>Bacteroidaceae</taxon>
        <taxon>Bacteroides</taxon>
    </lineage>
</organism>
<accession>A0A642PN02</accession>
<dbReference type="AlphaFoldDB" id="A0A642PN02"/>
<dbReference type="EMBL" id="VVYV01000089">
    <property type="protein sequence ID" value="KAA5411914.1"/>
    <property type="molecule type" value="Genomic_DNA"/>
</dbReference>
<proteinExistence type="predicted"/>
<reference evidence="1 2" key="1">
    <citation type="journal article" date="2019" name="Nat. Med.">
        <title>A library of human gut bacterial isolates paired with longitudinal multiomics data enables mechanistic microbiome research.</title>
        <authorList>
            <person name="Poyet M."/>
            <person name="Groussin M."/>
            <person name="Gibbons S.M."/>
            <person name="Avila-Pacheco J."/>
            <person name="Jiang X."/>
            <person name="Kearney S.M."/>
            <person name="Perrotta A.R."/>
            <person name="Berdy B."/>
            <person name="Zhao S."/>
            <person name="Lieberman T.D."/>
            <person name="Swanson P.K."/>
            <person name="Smith M."/>
            <person name="Roesemann S."/>
            <person name="Alexander J.E."/>
            <person name="Rich S.A."/>
            <person name="Livny J."/>
            <person name="Vlamakis H."/>
            <person name="Clish C."/>
            <person name="Bullock K."/>
            <person name="Deik A."/>
            <person name="Scott J."/>
            <person name="Pierce K.A."/>
            <person name="Xavier R.J."/>
            <person name="Alm E.J."/>
        </authorList>
    </citation>
    <scope>NUCLEOTIDE SEQUENCE [LARGE SCALE GENOMIC DNA]</scope>
    <source>
        <strain evidence="1 2">BIOML-A6</strain>
    </source>
</reference>
<comment type="caution">
    <text evidence="1">The sequence shown here is derived from an EMBL/GenBank/DDBJ whole genome shotgun (WGS) entry which is preliminary data.</text>
</comment>
<evidence type="ECO:0000313" key="1">
    <source>
        <dbReference type="EMBL" id="KAA5411914.1"/>
    </source>
</evidence>
<dbReference type="Proteomes" id="UP000448877">
    <property type="component" value="Unassembled WGS sequence"/>
</dbReference>
<evidence type="ECO:0000313" key="2">
    <source>
        <dbReference type="Proteomes" id="UP000448877"/>
    </source>
</evidence>